<evidence type="ECO:0000313" key="3">
    <source>
        <dbReference type="EMBL" id="OGF74327.1"/>
    </source>
</evidence>
<dbReference type="PANTHER" id="PTHR36305">
    <property type="entry name" value="PHOSPHATIDYLGLYCEROPHOSPHATASE A"/>
    <property type="match status" value="1"/>
</dbReference>
<feature type="transmembrane region" description="Helical" evidence="1">
    <location>
        <begin position="46"/>
        <end position="66"/>
    </location>
</feature>
<gene>
    <name evidence="3" type="ORF">A2W57_00180</name>
</gene>
<dbReference type="EMBL" id="MFHJ01000009">
    <property type="protein sequence ID" value="OGF74327.1"/>
    <property type="molecule type" value="Genomic_DNA"/>
</dbReference>
<dbReference type="GO" id="GO:0006629">
    <property type="term" value="P:lipid metabolic process"/>
    <property type="evidence" value="ECO:0007669"/>
    <property type="project" value="InterPro"/>
</dbReference>
<reference evidence="3 4" key="1">
    <citation type="journal article" date="2016" name="Nat. Commun.">
        <title>Thousands of microbial genomes shed light on interconnected biogeochemical processes in an aquifer system.</title>
        <authorList>
            <person name="Anantharaman K."/>
            <person name="Brown C.T."/>
            <person name="Hug L.A."/>
            <person name="Sharon I."/>
            <person name="Castelle C.J."/>
            <person name="Probst A.J."/>
            <person name="Thomas B.C."/>
            <person name="Singh A."/>
            <person name="Wilkins M.J."/>
            <person name="Karaoz U."/>
            <person name="Brodie E.L."/>
            <person name="Williams K.H."/>
            <person name="Hubbard S.S."/>
            <person name="Banfield J.F."/>
        </authorList>
    </citation>
    <scope>NUCLEOTIDE SEQUENCE [LARGE SCALE GENOMIC DNA]</scope>
</reference>
<evidence type="ECO:0000256" key="1">
    <source>
        <dbReference type="SAM" id="Phobius"/>
    </source>
</evidence>
<dbReference type="STRING" id="1798331.A2W57_00180"/>
<comment type="caution">
    <text evidence="3">The sequence shown here is derived from an EMBL/GenBank/DDBJ whole genome shotgun (WGS) entry which is preliminary data.</text>
</comment>
<accession>A0A1F5WFE0</accession>
<dbReference type="GO" id="GO:0008962">
    <property type="term" value="F:phosphatidylglycerophosphatase activity"/>
    <property type="evidence" value="ECO:0007669"/>
    <property type="project" value="InterPro"/>
</dbReference>
<feature type="domain" description="YutG/PgpA" evidence="2">
    <location>
        <begin position="8"/>
        <end position="160"/>
    </location>
</feature>
<keyword evidence="1" id="KW-1133">Transmembrane helix</keyword>
<dbReference type="PIRSF" id="PIRSF006162">
    <property type="entry name" value="PgpA"/>
    <property type="match status" value="1"/>
</dbReference>
<protein>
    <recommendedName>
        <fullName evidence="2">YutG/PgpA domain-containing protein</fullName>
    </recommendedName>
</protein>
<dbReference type="Pfam" id="PF04608">
    <property type="entry name" value="PgpA"/>
    <property type="match status" value="1"/>
</dbReference>
<dbReference type="AlphaFoldDB" id="A0A1F5WFE0"/>
<name>A0A1F5WFE0_9BACT</name>
<dbReference type="Proteomes" id="UP000178276">
    <property type="component" value="Unassembled WGS sequence"/>
</dbReference>
<dbReference type="CDD" id="cd06971">
    <property type="entry name" value="PgpA"/>
    <property type="match status" value="1"/>
</dbReference>
<evidence type="ECO:0000259" key="2">
    <source>
        <dbReference type="Pfam" id="PF04608"/>
    </source>
</evidence>
<keyword evidence="1" id="KW-0812">Transmembrane</keyword>
<evidence type="ECO:0000313" key="4">
    <source>
        <dbReference type="Proteomes" id="UP000178276"/>
    </source>
</evidence>
<dbReference type="SUPFAM" id="SSF101307">
    <property type="entry name" value="YutG-like"/>
    <property type="match status" value="1"/>
</dbReference>
<dbReference type="InterPro" id="IPR007686">
    <property type="entry name" value="YutG/PgpA"/>
</dbReference>
<dbReference type="InterPro" id="IPR026037">
    <property type="entry name" value="PgpA"/>
</dbReference>
<keyword evidence="1" id="KW-0472">Membrane</keyword>
<feature type="transmembrane region" description="Helical" evidence="1">
    <location>
        <begin position="7"/>
        <end position="26"/>
    </location>
</feature>
<sequence>MERKLALMIATWFGIGLIPPIFFRGMAGTYGSLAALPLAYIASFRIYFYLATILILFLLGLWSIPISERELGPKIDWKGKTRSRDQNQIVIDEVLGILIACLPLLWIHGNFLPAILTAFLAFRFFDIVKIQPAKYFDKLKNPAGIMLDDTVAGIYAAWLTASIFT</sequence>
<organism evidence="3 4">
    <name type="scientific">Candidatus Giovannonibacteria bacterium RIFCSPHIGHO2_02_43_16</name>
    <dbReference type="NCBI Taxonomy" id="1798331"/>
    <lineage>
        <taxon>Bacteria</taxon>
        <taxon>Candidatus Giovannoniibacteriota</taxon>
    </lineage>
</organism>
<proteinExistence type="predicted"/>
<feature type="transmembrane region" description="Helical" evidence="1">
    <location>
        <begin position="87"/>
        <end position="105"/>
    </location>
</feature>
<dbReference type="PANTHER" id="PTHR36305:SF1">
    <property type="entry name" value="PHOSPHATIDYLGLYCEROPHOSPHATASE A"/>
    <property type="match status" value="1"/>
</dbReference>
<dbReference type="InterPro" id="IPR036681">
    <property type="entry name" value="PgpA-like_sf"/>
</dbReference>